<dbReference type="PANTHER" id="PTHR10920:SF12">
    <property type="entry name" value="TRNA (CYTIDINE(32)_GUANOSINE(34)-2'-O)-METHYLTRANSFERASE-RELATED"/>
    <property type="match status" value="1"/>
</dbReference>
<keyword evidence="2" id="KW-0698">rRNA processing</keyword>
<proteinExistence type="inferred from homology"/>
<evidence type="ECO:0000313" key="10">
    <source>
        <dbReference type="EMBL" id="CAD6185415.1"/>
    </source>
</evidence>
<dbReference type="GO" id="GO:0004222">
    <property type="term" value="F:metalloendopeptidase activity"/>
    <property type="evidence" value="ECO:0007669"/>
    <property type="project" value="InterPro"/>
</dbReference>
<feature type="domain" description="Ribosomal RNA methyltransferase FtsJ" evidence="9">
    <location>
        <begin position="812"/>
        <end position="991"/>
    </location>
</feature>
<keyword evidence="5" id="KW-0949">S-adenosyl-L-methionine</keyword>
<evidence type="ECO:0000256" key="5">
    <source>
        <dbReference type="ARBA" id="ARBA00022691"/>
    </source>
</evidence>
<dbReference type="GO" id="GO:0006364">
    <property type="term" value="P:rRNA processing"/>
    <property type="evidence" value="ECO:0007669"/>
    <property type="project" value="UniProtKB-KW"/>
</dbReference>
<dbReference type="OrthoDB" id="5866043at2759"/>
<evidence type="ECO:0000256" key="7">
    <source>
        <dbReference type="SAM" id="SignalP"/>
    </source>
</evidence>
<dbReference type="EMBL" id="CAJGYM010000002">
    <property type="protein sequence ID" value="CAD6185415.1"/>
    <property type="molecule type" value="Genomic_DNA"/>
</dbReference>
<feature type="domain" description="Peptidase M13 C-terminal" evidence="8">
    <location>
        <begin position="275"/>
        <end position="440"/>
    </location>
</feature>
<dbReference type="Proteomes" id="UP000835052">
    <property type="component" value="Unassembled WGS sequence"/>
</dbReference>
<evidence type="ECO:0000256" key="4">
    <source>
        <dbReference type="ARBA" id="ARBA00022679"/>
    </source>
</evidence>
<evidence type="ECO:0000256" key="3">
    <source>
        <dbReference type="ARBA" id="ARBA00022603"/>
    </source>
</evidence>
<dbReference type="InterPro" id="IPR018497">
    <property type="entry name" value="Peptidase_M13_C"/>
</dbReference>
<keyword evidence="3" id="KW-0489">Methyltransferase</keyword>
<name>A0A8S1GP68_9PELO</name>
<protein>
    <recommendedName>
        <fullName evidence="12">2'-O-ribose RNA methyltransferase TRM7 homolog</fullName>
    </recommendedName>
</protein>
<keyword evidence="1" id="KW-0963">Cytoplasm</keyword>
<dbReference type="SUPFAM" id="SSF53335">
    <property type="entry name" value="S-adenosyl-L-methionine-dependent methyltransferases"/>
    <property type="match status" value="1"/>
</dbReference>
<dbReference type="GO" id="GO:0006508">
    <property type="term" value="P:proteolysis"/>
    <property type="evidence" value="ECO:0007669"/>
    <property type="project" value="InterPro"/>
</dbReference>
<dbReference type="GO" id="GO:0002181">
    <property type="term" value="P:cytoplasmic translation"/>
    <property type="evidence" value="ECO:0007669"/>
    <property type="project" value="TreeGrafter"/>
</dbReference>
<dbReference type="PANTHER" id="PTHR10920">
    <property type="entry name" value="RIBOSOMAL RNA METHYLTRANSFERASE"/>
    <property type="match status" value="1"/>
</dbReference>
<evidence type="ECO:0008006" key="12">
    <source>
        <dbReference type="Google" id="ProtNLM"/>
    </source>
</evidence>
<dbReference type="GO" id="GO:0005737">
    <property type="term" value="C:cytoplasm"/>
    <property type="evidence" value="ECO:0007669"/>
    <property type="project" value="TreeGrafter"/>
</dbReference>
<dbReference type="SUPFAM" id="SSF55486">
    <property type="entry name" value="Metalloproteases ('zincins'), catalytic domain"/>
    <property type="match status" value="1"/>
</dbReference>
<dbReference type="InterPro" id="IPR002877">
    <property type="entry name" value="RNA_MeTrfase_FtsJ_dom"/>
</dbReference>
<dbReference type="Pfam" id="PF01431">
    <property type="entry name" value="Peptidase_M13"/>
    <property type="match status" value="1"/>
</dbReference>
<dbReference type="InterPro" id="IPR050082">
    <property type="entry name" value="RNA_methyltr_RlmE"/>
</dbReference>
<dbReference type="PROSITE" id="PS51885">
    <property type="entry name" value="NEPRILYSIN"/>
    <property type="match status" value="1"/>
</dbReference>
<dbReference type="HAMAP" id="MF_01547">
    <property type="entry name" value="RNA_methyltr_E"/>
    <property type="match status" value="1"/>
</dbReference>
<dbReference type="AlphaFoldDB" id="A0A8S1GP68"/>
<dbReference type="GO" id="GO:0030488">
    <property type="term" value="P:tRNA methylation"/>
    <property type="evidence" value="ECO:0007669"/>
    <property type="project" value="TreeGrafter"/>
</dbReference>
<evidence type="ECO:0000259" key="9">
    <source>
        <dbReference type="Pfam" id="PF01728"/>
    </source>
</evidence>
<dbReference type="InterPro" id="IPR000718">
    <property type="entry name" value="Peptidase_M13"/>
</dbReference>
<keyword evidence="4" id="KW-0808">Transferase</keyword>
<feature type="signal peptide" evidence="7">
    <location>
        <begin position="1"/>
        <end position="21"/>
    </location>
</feature>
<evidence type="ECO:0000259" key="8">
    <source>
        <dbReference type="Pfam" id="PF01431"/>
    </source>
</evidence>
<organism evidence="10 11">
    <name type="scientific">Caenorhabditis auriculariae</name>
    <dbReference type="NCBI Taxonomy" id="2777116"/>
    <lineage>
        <taxon>Eukaryota</taxon>
        <taxon>Metazoa</taxon>
        <taxon>Ecdysozoa</taxon>
        <taxon>Nematoda</taxon>
        <taxon>Chromadorea</taxon>
        <taxon>Rhabditida</taxon>
        <taxon>Rhabditina</taxon>
        <taxon>Rhabditomorpha</taxon>
        <taxon>Rhabditoidea</taxon>
        <taxon>Rhabditidae</taxon>
        <taxon>Peloderinae</taxon>
        <taxon>Caenorhabditis</taxon>
    </lineage>
</organism>
<evidence type="ECO:0000313" key="11">
    <source>
        <dbReference type="Proteomes" id="UP000835052"/>
    </source>
</evidence>
<dbReference type="InterPro" id="IPR024079">
    <property type="entry name" value="MetalloPept_cat_dom_sf"/>
</dbReference>
<dbReference type="FunFam" id="3.40.50.150:FF:000220">
    <property type="entry name" value="CAMK protein kinase"/>
    <property type="match status" value="1"/>
</dbReference>
<comment type="caution">
    <text evidence="10">The sequence shown here is derived from an EMBL/GenBank/DDBJ whole genome shotgun (WGS) entry which is preliminary data.</text>
</comment>
<keyword evidence="11" id="KW-1185">Reference proteome</keyword>
<sequence length="1174" mass="133833">MHRCSLLGLFLLFSFVLTVLSEDYLEDHIRHRLNHPISACDDFYAHVCPLDLRKTDLISTKLEDLHWFNKRNLWSPFDQYLKSIFNFANSLESIKIELLRLCSGGSIQKYLAGKFVSIYLKKNVTGNCVHNVGRFHIAAKLGFSHGSEYFEDFIDVTRQNVKKTSWLRKYERTEAFSALLRNNFSFFGYEEKEIKRAEIHYKAAMNIALHCTRRINETGLNFICAFTTFNDYYESVTAYPDRYDMVLLMGNFNAFNLDVGVATLRPVQYLANSKKQSRISGALGFIVGHEIMHTFYAKKNDPPEVAKFFKKSYGCVARQYQKTCRFYAKGNCVSGTNFTNEEDGADMTSVRIAYETYFKCRLGKEKSDIDGVSQDQMFFYSLVAPHCKVVGESRYFSHPLDPHSQIYVRINAVMSQMEEFKKAFNCSNSSKMIQSKGEHCNMYGTDEQFSSKTPQNFLSNDSPPKKISASLLTYLEDGTQDANLGGKEKTSENLLRSTDNRYRSGPPKKNPSRVCSAIFAPIFPVLRTLEALNSLQVDFFRNKSKVFFLPPCDRLEFFLPFEQSETKIGRIIYGQFAFEVPFTVESFFIALMSTTFFLNQQLFHSAFNSFCKRIDCTTVKTVSFGTKMRKIPRDLLETKLLLVTGDLLELVQSNFPNLNRCVFRCVEFDFLSSFVESSTLRDRIEHLTFDCIPRYFRGCCIMQMILGRNLKTMNLHCVSSEISSDLNFAVIEEIEANQLNLDSFTWEFLQRSEFSQVRELFGRSQRISKSVLYCYLSHELPDHAMEAFGKKTHCYMNGKPDIFSRRAKKEHWRSRSAFKLMHIDDEFKILKGVTRAIDLCSAPGSWCQVLSKRLDVENEHVKIIGVDPTTVSPIPGVTMLEGAIHEDETITKIIAELDGVRVDIVLCDGSPDATVNLMMDEMLQRQLITLAFKVATQTLKVGGTFLSKIFGCQNKELVYAQMRKFFARVEMIKPRSSRPTSSETYVLCTNFQPLLGTAPDFRCAKPGEVILPGDFISTKDLPFALTGDMSEYDEKLDDCPLDLLLGIENGKNPFDKSRYQFKNCGPPPELNISKVLERAKLAREKPTFFELVRKQNEALKASPGYVLGTGDLGYLEETVEGISDLFDEMTLPTENPDSSRSSTPIATSEYSFLSTSASTSSLYSFLSTSPPNPQ</sequence>
<feature type="chain" id="PRO_5035829431" description="2'-O-ribose RNA methyltransferase TRM7 homolog" evidence="7">
    <location>
        <begin position="22"/>
        <end position="1174"/>
    </location>
</feature>
<dbReference type="Gene3D" id="3.40.390.10">
    <property type="entry name" value="Collagenase (Catalytic Domain)"/>
    <property type="match status" value="1"/>
</dbReference>
<feature type="region of interest" description="Disordered" evidence="6">
    <location>
        <begin position="482"/>
        <end position="510"/>
    </location>
</feature>
<accession>A0A8S1GP68</accession>
<reference evidence="10" key="1">
    <citation type="submission" date="2020-10" db="EMBL/GenBank/DDBJ databases">
        <authorList>
            <person name="Kikuchi T."/>
        </authorList>
    </citation>
    <scope>NUCLEOTIDE SEQUENCE</scope>
    <source>
        <strain evidence="10">NKZ352</strain>
    </source>
</reference>
<evidence type="ECO:0000256" key="1">
    <source>
        <dbReference type="ARBA" id="ARBA00022490"/>
    </source>
</evidence>
<keyword evidence="7" id="KW-0732">Signal</keyword>
<evidence type="ECO:0000256" key="6">
    <source>
        <dbReference type="SAM" id="MobiDB-lite"/>
    </source>
</evidence>
<dbReference type="Pfam" id="PF01728">
    <property type="entry name" value="FtsJ"/>
    <property type="match status" value="1"/>
</dbReference>
<evidence type="ECO:0000256" key="2">
    <source>
        <dbReference type="ARBA" id="ARBA00022552"/>
    </source>
</evidence>
<dbReference type="InterPro" id="IPR029063">
    <property type="entry name" value="SAM-dependent_MTases_sf"/>
</dbReference>
<dbReference type="Gene3D" id="3.40.50.150">
    <property type="entry name" value="Vaccinia Virus protein VP39"/>
    <property type="match status" value="1"/>
</dbReference>
<dbReference type="InterPro" id="IPR015507">
    <property type="entry name" value="rRNA-MeTfrase_E"/>
</dbReference>
<dbReference type="GO" id="GO:0008175">
    <property type="term" value="F:tRNA methyltransferase activity"/>
    <property type="evidence" value="ECO:0007669"/>
    <property type="project" value="TreeGrafter"/>
</dbReference>
<gene>
    <name evidence="10" type="ORF">CAUJ_LOCUS1334</name>
</gene>